<gene>
    <name evidence="1" type="ORF">DFH08DRAFT_687507</name>
</gene>
<feature type="non-terminal residue" evidence="1">
    <location>
        <position position="1"/>
    </location>
</feature>
<protein>
    <submittedName>
        <fullName evidence="1">Uncharacterized protein</fullName>
    </submittedName>
</protein>
<proteinExistence type="predicted"/>
<keyword evidence="2" id="KW-1185">Reference proteome</keyword>
<dbReference type="AlphaFoldDB" id="A0AAD7AGE2"/>
<comment type="caution">
    <text evidence="1">The sequence shown here is derived from an EMBL/GenBank/DDBJ whole genome shotgun (WGS) entry which is preliminary data.</text>
</comment>
<dbReference type="EMBL" id="JARIHO010000007">
    <property type="protein sequence ID" value="KAJ7358127.1"/>
    <property type="molecule type" value="Genomic_DNA"/>
</dbReference>
<evidence type="ECO:0000313" key="1">
    <source>
        <dbReference type="EMBL" id="KAJ7358127.1"/>
    </source>
</evidence>
<evidence type="ECO:0000313" key="2">
    <source>
        <dbReference type="Proteomes" id="UP001218218"/>
    </source>
</evidence>
<dbReference type="Proteomes" id="UP001218218">
    <property type="component" value="Unassembled WGS sequence"/>
</dbReference>
<sequence length="119" mass="13611">IVRCNPSFHDYSRYDSVLFNTDSLGMAFAHLSALMHCTPESKRQFDVALVHQFRCSMWKPRREWAGCQVHEEVQQYSLMLMDYVICGALLTPVTGSGKGNLHFLVDTIDTDMFLRADSC</sequence>
<reference evidence="1" key="1">
    <citation type="submission" date="2023-03" db="EMBL/GenBank/DDBJ databases">
        <title>Massive genome expansion in bonnet fungi (Mycena s.s.) driven by repeated elements and novel gene families across ecological guilds.</title>
        <authorList>
            <consortium name="Lawrence Berkeley National Laboratory"/>
            <person name="Harder C.B."/>
            <person name="Miyauchi S."/>
            <person name="Viragh M."/>
            <person name="Kuo A."/>
            <person name="Thoen E."/>
            <person name="Andreopoulos B."/>
            <person name="Lu D."/>
            <person name="Skrede I."/>
            <person name="Drula E."/>
            <person name="Henrissat B."/>
            <person name="Morin E."/>
            <person name="Kohler A."/>
            <person name="Barry K."/>
            <person name="LaButti K."/>
            <person name="Morin E."/>
            <person name="Salamov A."/>
            <person name="Lipzen A."/>
            <person name="Mereny Z."/>
            <person name="Hegedus B."/>
            <person name="Baldrian P."/>
            <person name="Stursova M."/>
            <person name="Weitz H."/>
            <person name="Taylor A."/>
            <person name="Grigoriev I.V."/>
            <person name="Nagy L.G."/>
            <person name="Martin F."/>
            <person name="Kauserud H."/>
        </authorList>
    </citation>
    <scope>NUCLEOTIDE SEQUENCE</scope>
    <source>
        <strain evidence="1">CBHHK002</strain>
    </source>
</reference>
<organism evidence="1 2">
    <name type="scientific">Mycena albidolilacea</name>
    <dbReference type="NCBI Taxonomy" id="1033008"/>
    <lineage>
        <taxon>Eukaryota</taxon>
        <taxon>Fungi</taxon>
        <taxon>Dikarya</taxon>
        <taxon>Basidiomycota</taxon>
        <taxon>Agaricomycotina</taxon>
        <taxon>Agaricomycetes</taxon>
        <taxon>Agaricomycetidae</taxon>
        <taxon>Agaricales</taxon>
        <taxon>Marasmiineae</taxon>
        <taxon>Mycenaceae</taxon>
        <taxon>Mycena</taxon>
    </lineage>
</organism>
<name>A0AAD7AGE2_9AGAR</name>
<accession>A0AAD7AGE2</accession>